<dbReference type="InterPro" id="IPR020574">
    <property type="entry name" value="Ribosomal_uS9_CS"/>
</dbReference>
<dbReference type="Pfam" id="PF00380">
    <property type="entry name" value="Ribosomal_S9"/>
    <property type="match status" value="1"/>
</dbReference>
<dbReference type="InterPro" id="IPR000754">
    <property type="entry name" value="Ribosomal_uS9"/>
</dbReference>
<dbReference type="InterPro" id="IPR014721">
    <property type="entry name" value="Ribsml_uS5_D2-typ_fold_subgr"/>
</dbReference>
<evidence type="ECO:0000256" key="3">
    <source>
        <dbReference type="ARBA" id="ARBA00023274"/>
    </source>
</evidence>
<keyword evidence="3 4" id="KW-0687">Ribonucleoprotein</keyword>
<dbReference type="STRING" id="1802074.A3J15_00555"/>
<accession>A0A1F7JKB1</accession>
<dbReference type="PROSITE" id="PS00360">
    <property type="entry name" value="RIBOSOMAL_S9"/>
    <property type="match status" value="1"/>
</dbReference>
<name>A0A1F7JKB1_9BACT</name>
<evidence type="ECO:0000256" key="4">
    <source>
        <dbReference type="RuleBase" id="RU003815"/>
    </source>
</evidence>
<dbReference type="GO" id="GO:0006412">
    <property type="term" value="P:translation"/>
    <property type="evidence" value="ECO:0007669"/>
    <property type="project" value="InterPro"/>
</dbReference>
<evidence type="ECO:0000256" key="5">
    <source>
        <dbReference type="RuleBase" id="RU003816"/>
    </source>
</evidence>
<keyword evidence="2 4" id="KW-0689">Ribosomal protein</keyword>
<dbReference type="InterPro" id="IPR020568">
    <property type="entry name" value="Ribosomal_Su5_D2-typ_SF"/>
</dbReference>
<dbReference type="GO" id="GO:0015935">
    <property type="term" value="C:small ribosomal subunit"/>
    <property type="evidence" value="ECO:0007669"/>
    <property type="project" value="TreeGrafter"/>
</dbReference>
<comment type="caution">
    <text evidence="6">The sequence shown here is derived from an EMBL/GenBank/DDBJ whole genome shotgun (WGS) entry which is preliminary data.</text>
</comment>
<dbReference type="SUPFAM" id="SSF54211">
    <property type="entry name" value="Ribosomal protein S5 domain 2-like"/>
    <property type="match status" value="1"/>
</dbReference>
<protein>
    <recommendedName>
        <fullName evidence="5">30S ribosomal protein S9</fullName>
    </recommendedName>
</protein>
<comment type="similarity">
    <text evidence="1 4">Belongs to the universal ribosomal protein uS9 family.</text>
</comment>
<reference evidence="6 7" key="1">
    <citation type="journal article" date="2016" name="Nat. Commun.">
        <title>Thousands of microbial genomes shed light on interconnected biogeochemical processes in an aquifer system.</title>
        <authorList>
            <person name="Anantharaman K."/>
            <person name="Brown C.T."/>
            <person name="Hug L.A."/>
            <person name="Sharon I."/>
            <person name="Castelle C.J."/>
            <person name="Probst A.J."/>
            <person name="Thomas B.C."/>
            <person name="Singh A."/>
            <person name="Wilkins M.J."/>
            <person name="Karaoz U."/>
            <person name="Brodie E.L."/>
            <person name="Williams K.H."/>
            <person name="Hubbard S.S."/>
            <person name="Banfield J.F."/>
        </authorList>
    </citation>
    <scope>NUCLEOTIDE SEQUENCE [LARGE SCALE GENOMIC DNA]</scope>
</reference>
<evidence type="ECO:0000313" key="7">
    <source>
        <dbReference type="Proteomes" id="UP000176376"/>
    </source>
</evidence>
<organism evidence="6 7">
    <name type="scientific">Candidatus Roizmanbacteria bacterium RIFCSPLOWO2_02_FULL_38_10</name>
    <dbReference type="NCBI Taxonomy" id="1802074"/>
    <lineage>
        <taxon>Bacteria</taxon>
        <taxon>Candidatus Roizmaniibacteriota</taxon>
    </lineage>
</organism>
<dbReference type="Proteomes" id="UP000176376">
    <property type="component" value="Unassembled WGS sequence"/>
</dbReference>
<proteinExistence type="inferred from homology"/>
<dbReference type="Gene3D" id="3.30.230.10">
    <property type="match status" value="1"/>
</dbReference>
<evidence type="ECO:0000256" key="2">
    <source>
        <dbReference type="ARBA" id="ARBA00022980"/>
    </source>
</evidence>
<dbReference type="PANTHER" id="PTHR21569:SF1">
    <property type="entry name" value="SMALL RIBOSOMAL SUBUNIT PROTEIN US9M"/>
    <property type="match status" value="1"/>
</dbReference>
<evidence type="ECO:0000313" key="6">
    <source>
        <dbReference type="EMBL" id="OGK56055.1"/>
    </source>
</evidence>
<gene>
    <name evidence="6" type="ORF">A3J15_00555</name>
</gene>
<dbReference type="EMBL" id="MGAY01000048">
    <property type="protein sequence ID" value="OGK56055.1"/>
    <property type="molecule type" value="Genomic_DNA"/>
</dbReference>
<dbReference type="AlphaFoldDB" id="A0A1F7JKB1"/>
<dbReference type="GO" id="GO:0003735">
    <property type="term" value="F:structural constituent of ribosome"/>
    <property type="evidence" value="ECO:0007669"/>
    <property type="project" value="InterPro"/>
</dbReference>
<evidence type="ECO:0000256" key="1">
    <source>
        <dbReference type="ARBA" id="ARBA00005251"/>
    </source>
</evidence>
<dbReference type="PANTHER" id="PTHR21569">
    <property type="entry name" value="RIBOSOMAL PROTEIN S9"/>
    <property type="match status" value="1"/>
</dbReference>
<dbReference type="GO" id="GO:0003723">
    <property type="term" value="F:RNA binding"/>
    <property type="evidence" value="ECO:0007669"/>
    <property type="project" value="TreeGrafter"/>
</dbReference>
<sequence>MAKKSAALKYYQSIGRRKSATARIRLHLATKEKEISFGDAKVKKGEIYVNGMQIDKYFSGQSDKVEYLTPLKLTDNLDRFAITIQVVGGGKAGQLDAIVLGLARALEKVDRAAYRPLLKKQGLLTRDARIRERRKVGMGGKARRKKQSPKR</sequence>